<dbReference type="EMBL" id="QYJN01000004">
    <property type="protein sequence ID" value="RIP33970.1"/>
    <property type="molecule type" value="Genomic_DNA"/>
</dbReference>
<comment type="caution">
    <text evidence="3">The sequence shown here is derived from an EMBL/GenBank/DDBJ whole genome shotgun (WGS) entry which is preliminary data.</text>
</comment>
<evidence type="ECO:0000256" key="2">
    <source>
        <dbReference type="SAM" id="Phobius"/>
    </source>
</evidence>
<keyword evidence="2" id="KW-1133">Transmembrane helix</keyword>
<sequence length="286" mass="32102">MKKQRIHNELGDDKQRNHEDQKFPTSSNSMTKIVMIIIACLCFFLIISAILFGAYKFVAGSLNPNSSENAKHNSQTTKVTTPKIEVLSQEFHNNYMNKNRVDSYKGFKKGTSKKEVIAKYGTGKNLGEINQQQVLKYGDLGVSYKDNKIDHIFVIPKETTIQDFVSYHGQATNIDNAGVYTFDDNKQNDYMINVYVENNIIKGIENVKASENKVDFSDGVKNKTEAKAVAKRVLGFRNINIKIGTVTDAGAMYKVKYGKEDEADQNRILNIRKTDGLTTGDTTASN</sequence>
<reference evidence="3 4" key="1">
    <citation type="journal article" date="2016" name="Front. Microbiol.">
        <title>Comprehensive Phylogenetic Analysis of Bovine Non-aureus Staphylococci Species Based on Whole-Genome Sequencing.</title>
        <authorList>
            <person name="Naushad S."/>
            <person name="Barkema H.W."/>
            <person name="Luby C."/>
            <person name="Condas L.A."/>
            <person name="Nobrega D.B."/>
            <person name="Carson D.A."/>
            <person name="De Buck J."/>
        </authorList>
    </citation>
    <scope>NUCLEOTIDE SEQUENCE [LARGE SCALE GENOMIC DNA]</scope>
    <source>
        <strain evidence="3 4">SNUC 4781</strain>
    </source>
</reference>
<feature type="region of interest" description="Disordered" evidence="1">
    <location>
        <begin position="1"/>
        <end position="25"/>
    </location>
</feature>
<dbReference type="RefSeq" id="WP_119485362.1">
    <property type="nucleotide sequence ID" value="NZ_QYJN01000004.1"/>
</dbReference>
<feature type="transmembrane region" description="Helical" evidence="2">
    <location>
        <begin position="33"/>
        <end position="55"/>
    </location>
</feature>
<gene>
    <name evidence="3" type="ORF">BUZ14_07895</name>
</gene>
<evidence type="ECO:0000313" key="4">
    <source>
        <dbReference type="Proteomes" id="UP000265541"/>
    </source>
</evidence>
<evidence type="ECO:0000313" key="3">
    <source>
        <dbReference type="EMBL" id="RIP33970.1"/>
    </source>
</evidence>
<keyword evidence="2" id="KW-0472">Membrane</keyword>
<name>A0A3A0VII0_STAGA</name>
<protein>
    <submittedName>
        <fullName evidence="3">Uncharacterized protein</fullName>
    </submittedName>
</protein>
<organism evidence="3 4">
    <name type="scientific">Staphylococcus gallinarum</name>
    <dbReference type="NCBI Taxonomy" id="1293"/>
    <lineage>
        <taxon>Bacteria</taxon>
        <taxon>Bacillati</taxon>
        <taxon>Bacillota</taxon>
        <taxon>Bacilli</taxon>
        <taxon>Bacillales</taxon>
        <taxon>Staphylococcaceae</taxon>
        <taxon>Staphylococcus</taxon>
    </lineage>
</organism>
<feature type="compositionally biased region" description="Basic and acidic residues" evidence="1">
    <location>
        <begin position="1"/>
        <end position="22"/>
    </location>
</feature>
<keyword evidence="2" id="KW-0812">Transmembrane</keyword>
<dbReference type="OrthoDB" id="2412619at2"/>
<evidence type="ECO:0000256" key="1">
    <source>
        <dbReference type="SAM" id="MobiDB-lite"/>
    </source>
</evidence>
<dbReference type="AlphaFoldDB" id="A0A3A0VII0"/>
<accession>A0A3A0VII0</accession>
<proteinExistence type="predicted"/>
<dbReference type="Proteomes" id="UP000265541">
    <property type="component" value="Unassembled WGS sequence"/>
</dbReference>